<evidence type="ECO:0000256" key="1">
    <source>
        <dbReference type="ARBA" id="ARBA00008682"/>
    </source>
</evidence>
<dbReference type="AlphaFoldDB" id="A0A7J6W593"/>
<dbReference type="PANTHER" id="PTHR11177:SF396">
    <property type="entry name" value="NOD FACTOR HYDROLASE PROTEIN 1"/>
    <property type="match status" value="1"/>
</dbReference>
<feature type="chain" id="PRO_5029494582" evidence="7">
    <location>
        <begin position="24"/>
        <end position="379"/>
    </location>
</feature>
<feature type="signal peptide" evidence="7">
    <location>
        <begin position="1"/>
        <end position="23"/>
    </location>
</feature>
<keyword evidence="2 7" id="KW-0732">Signal</keyword>
<dbReference type="InterPro" id="IPR050314">
    <property type="entry name" value="Glycosyl_Hydrlase_18"/>
</dbReference>
<dbReference type="SMART" id="SM00636">
    <property type="entry name" value="Glyco_18"/>
    <property type="match status" value="1"/>
</dbReference>
<evidence type="ECO:0000256" key="2">
    <source>
        <dbReference type="ARBA" id="ARBA00022729"/>
    </source>
</evidence>
<dbReference type="GO" id="GO:0008061">
    <property type="term" value="F:chitin binding"/>
    <property type="evidence" value="ECO:0007669"/>
    <property type="project" value="InterPro"/>
</dbReference>
<evidence type="ECO:0000313" key="10">
    <source>
        <dbReference type="Proteomes" id="UP000554482"/>
    </source>
</evidence>
<keyword evidence="4" id="KW-0325">Glycoprotein</keyword>
<dbReference type="Gene3D" id="3.10.50.10">
    <property type="match status" value="1"/>
</dbReference>
<dbReference type="FunFam" id="3.10.50.10:FF:000003">
    <property type="entry name" value="Class V chitinase CHIT5b"/>
    <property type="match status" value="1"/>
</dbReference>
<evidence type="ECO:0000256" key="7">
    <source>
        <dbReference type="SAM" id="SignalP"/>
    </source>
</evidence>
<reference evidence="9 10" key="1">
    <citation type="submission" date="2020-06" db="EMBL/GenBank/DDBJ databases">
        <title>Transcriptomic and genomic resources for Thalictrum thalictroides and T. hernandezii: Facilitating candidate gene discovery in an emerging model plant lineage.</title>
        <authorList>
            <person name="Arias T."/>
            <person name="Riano-Pachon D.M."/>
            <person name="Di Stilio V.S."/>
        </authorList>
    </citation>
    <scope>NUCLEOTIDE SEQUENCE [LARGE SCALE GENOMIC DNA]</scope>
    <source>
        <strain evidence="10">cv. WT478/WT964</strain>
        <tissue evidence="9">Leaves</tissue>
    </source>
</reference>
<organism evidence="9 10">
    <name type="scientific">Thalictrum thalictroides</name>
    <name type="common">Rue-anemone</name>
    <name type="synonym">Anemone thalictroides</name>
    <dbReference type="NCBI Taxonomy" id="46969"/>
    <lineage>
        <taxon>Eukaryota</taxon>
        <taxon>Viridiplantae</taxon>
        <taxon>Streptophyta</taxon>
        <taxon>Embryophyta</taxon>
        <taxon>Tracheophyta</taxon>
        <taxon>Spermatophyta</taxon>
        <taxon>Magnoliopsida</taxon>
        <taxon>Ranunculales</taxon>
        <taxon>Ranunculaceae</taxon>
        <taxon>Thalictroideae</taxon>
        <taxon>Thalictrum</taxon>
    </lineage>
</organism>
<dbReference type="OrthoDB" id="76388at2759"/>
<dbReference type="InterPro" id="IPR029070">
    <property type="entry name" value="Chitinase_insertion_sf"/>
</dbReference>
<dbReference type="InterPro" id="IPR001579">
    <property type="entry name" value="Glyco_hydro_18_chit_AS"/>
</dbReference>
<keyword evidence="3 6" id="KW-0378">Hydrolase</keyword>
<dbReference type="SUPFAM" id="SSF54556">
    <property type="entry name" value="Chitinase insertion domain"/>
    <property type="match status" value="1"/>
</dbReference>
<evidence type="ECO:0000313" key="9">
    <source>
        <dbReference type="EMBL" id="KAF5192539.1"/>
    </source>
</evidence>
<dbReference type="Gene3D" id="3.20.20.80">
    <property type="entry name" value="Glycosidases"/>
    <property type="match status" value="1"/>
</dbReference>
<dbReference type="PROSITE" id="PS51910">
    <property type="entry name" value="GH18_2"/>
    <property type="match status" value="1"/>
</dbReference>
<proteinExistence type="inferred from homology"/>
<dbReference type="EMBL" id="JABWDY010021202">
    <property type="protein sequence ID" value="KAF5192539.1"/>
    <property type="molecule type" value="Genomic_DNA"/>
</dbReference>
<evidence type="ECO:0000256" key="5">
    <source>
        <dbReference type="ARBA" id="ARBA00023295"/>
    </source>
</evidence>
<dbReference type="PROSITE" id="PS01095">
    <property type="entry name" value="GH18_1"/>
    <property type="match status" value="1"/>
</dbReference>
<comment type="caution">
    <text evidence="9">The sequence shown here is derived from an EMBL/GenBank/DDBJ whole genome shotgun (WGS) entry which is preliminary data.</text>
</comment>
<dbReference type="InterPro" id="IPR017853">
    <property type="entry name" value="GH"/>
</dbReference>
<evidence type="ECO:0000259" key="8">
    <source>
        <dbReference type="PROSITE" id="PS51910"/>
    </source>
</evidence>
<keyword evidence="10" id="KW-1185">Reference proteome</keyword>
<evidence type="ECO:0000256" key="6">
    <source>
        <dbReference type="RuleBase" id="RU000489"/>
    </source>
</evidence>
<evidence type="ECO:0000256" key="3">
    <source>
        <dbReference type="ARBA" id="ARBA00022801"/>
    </source>
</evidence>
<dbReference type="InterPro" id="IPR011583">
    <property type="entry name" value="Chitinase_II/V-like_cat"/>
</dbReference>
<dbReference type="Pfam" id="PF00704">
    <property type="entry name" value="Glyco_hydro_18"/>
    <property type="match status" value="1"/>
</dbReference>
<dbReference type="InterPro" id="IPR001223">
    <property type="entry name" value="Glyco_hydro18_cat"/>
</dbReference>
<sequence length="379" mass="41932">MVMAGLIIKSVFLIVLMLGVDHAGSSSSPAIKAAYWPSWDSNFTAMAIDTSHFTHVHYAFLLPDNITYSLVVSSTEGLLLSNFTSTLLHNKDHKVKTMLSLGGAGGDSSAIFARMASNVSSRQIFISSTIEIARKYGFDGLDLDWEYPATPKEMYDLGQLLNEWRVALKQEANITCQSPLLLSAATYFSPEFFLDKIFRSYPVDSMKKNLDWVNAMFYDYHGGWDTSTTGAHAALFDINSKLSTSYGLQSWIKSGLPRNMLVMGLPLYGRTWQLENHQNHGVGAPAIAIGPGDLGQLTFSQVVDFNKQQNARVVFDAATVSTYSYAGDIWIGYDGPLSTTLKIGYARAHGLRGYFFWAVNGDKKWQISKQGKVFIGDPF</sequence>
<keyword evidence="5 6" id="KW-0326">Glycosidase</keyword>
<dbReference type="Proteomes" id="UP000554482">
    <property type="component" value="Unassembled WGS sequence"/>
</dbReference>
<comment type="similarity">
    <text evidence="1">Belongs to the glycosyl hydrolase 18 family. Chitinase class V subfamily.</text>
</comment>
<dbReference type="GO" id="GO:0005576">
    <property type="term" value="C:extracellular region"/>
    <property type="evidence" value="ECO:0007669"/>
    <property type="project" value="TreeGrafter"/>
</dbReference>
<accession>A0A7J6W593</accession>
<gene>
    <name evidence="9" type="ORF">FRX31_017875</name>
</gene>
<name>A0A7J6W593_THATH</name>
<evidence type="ECO:0000256" key="4">
    <source>
        <dbReference type="ARBA" id="ARBA00023180"/>
    </source>
</evidence>
<dbReference type="SUPFAM" id="SSF51445">
    <property type="entry name" value="(Trans)glycosidases"/>
    <property type="match status" value="1"/>
</dbReference>
<feature type="domain" description="GH18" evidence="8">
    <location>
        <begin position="30"/>
        <end position="378"/>
    </location>
</feature>
<dbReference type="CDD" id="cd02879">
    <property type="entry name" value="GH18_plant_chitinase_class_V"/>
    <property type="match status" value="1"/>
</dbReference>
<dbReference type="GO" id="GO:0005975">
    <property type="term" value="P:carbohydrate metabolic process"/>
    <property type="evidence" value="ECO:0007669"/>
    <property type="project" value="InterPro"/>
</dbReference>
<dbReference type="PANTHER" id="PTHR11177">
    <property type="entry name" value="CHITINASE"/>
    <property type="match status" value="1"/>
</dbReference>
<protein>
    <submittedName>
        <fullName evidence="9">Class v chitinase chit5</fullName>
    </submittedName>
</protein>
<dbReference type="GO" id="GO:0006032">
    <property type="term" value="P:chitin catabolic process"/>
    <property type="evidence" value="ECO:0007669"/>
    <property type="project" value="TreeGrafter"/>
</dbReference>
<dbReference type="GO" id="GO:0004568">
    <property type="term" value="F:chitinase activity"/>
    <property type="evidence" value="ECO:0007669"/>
    <property type="project" value="TreeGrafter"/>
</dbReference>